<dbReference type="Proteomes" id="UP001296993">
    <property type="component" value="Unassembled WGS sequence"/>
</dbReference>
<dbReference type="PANTHER" id="PTHR34817:SF2">
    <property type="entry name" value="NUCLEOTIDYLTRANSFERASE"/>
    <property type="match status" value="1"/>
</dbReference>
<sequence length="264" mass="29707">MRNIPDTLDPSVVAEIDARLERVAGAEDVAVSWAVESGSRAWGFPSPDSDYDCRFLYLRPANDYLGLWPRRDVIETPLDKVFDVNGWDVAKALRLLLKGNATVVEWLTSPIVYRGETAFRDGLLDLASEVIDPARVGRHYLHVGRNQWDLESEIVPLKKVFYALRPAAALRWLRTHPGSAVAPMDLATLLRESEVPEGVVRETQELLAVKAVTRELGEGRFPGPLASFVLSEFEMAHETYEMADASIEPWKMARVDEFFRSLIL</sequence>
<accession>A0ABS4XD09</accession>
<proteinExistence type="predicted"/>
<dbReference type="Pfam" id="PF10127">
    <property type="entry name" value="RlaP"/>
    <property type="match status" value="1"/>
</dbReference>
<dbReference type="InterPro" id="IPR018775">
    <property type="entry name" value="RlaP"/>
</dbReference>
<protein>
    <submittedName>
        <fullName evidence="1">Nucleotidyltransferase</fullName>
    </submittedName>
</protein>
<comment type="caution">
    <text evidence="1">The sequence shown here is derived from an EMBL/GenBank/DDBJ whole genome shotgun (WGS) entry which is preliminary data.</text>
</comment>
<dbReference type="PANTHER" id="PTHR34817">
    <property type="entry name" value="NUCLEOTIDYLTRANSFERASE"/>
    <property type="match status" value="1"/>
</dbReference>
<organism evidence="1 2">
    <name type="scientific">Paeniglutamicibacter kerguelensis</name>
    <dbReference type="NCBI Taxonomy" id="254788"/>
    <lineage>
        <taxon>Bacteria</taxon>
        <taxon>Bacillati</taxon>
        <taxon>Actinomycetota</taxon>
        <taxon>Actinomycetes</taxon>
        <taxon>Micrococcales</taxon>
        <taxon>Micrococcaceae</taxon>
        <taxon>Paeniglutamicibacter</taxon>
    </lineage>
</organism>
<gene>
    <name evidence="1" type="ORF">JOF47_001870</name>
</gene>
<dbReference type="RefSeq" id="WP_209997269.1">
    <property type="nucleotide sequence ID" value="NZ_BAAAJY010000002.1"/>
</dbReference>
<name>A0ABS4XD09_9MICC</name>
<evidence type="ECO:0000313" key="1">
    <source>
        <dbReference type="EMBL" id="MBP2386359.1"/>
    </source>
</evidence>
<evidence type="ECO:0000313" key="2">
    <source>
        <dbReference type="Proteomes" id="UP001296993"/>
    </source>
</evidence>
<dbReference type="EMBL" id="JAGIOF010000001">
    <property type="protein sequence ID" value="MBP2386359.1"/>
    <property type="molecule type" value="Genomic_DNA"/>
</dbReference>
<reference evidence="1 2" key="1">
    <citation type="submission" date="2021-03" db="EMBL/GenBank/DDBJ databases">
        <title>Sequencing the genomes of 1000 actinobacteria strains.</title>
        <authorList>
            <person name="Klenk H.-P."/>
        </authorList>
    </citation>
    <scope>NUCLEOTIDE SEQUENCE [LARGE SCALE GENOMIC DNA]</scope>
    <source>
        <strain evidence="1 2">DSM 15797</strain>
    </source>
</reference>
<keyword evidence="2" id="KW-1185">Reference proteome</keyword>